<evidence type="ECO:0000313" key="3">
    <source>
        <dbReference type="EMBL" id="PRY44154.1"/>
    </source>
</evidence>
<accession>A0A2T0TEU7</accession>
<evidence type="ECO:0000259" key="2">
    <source>
        <dbReference type="Pfam" id="PF13699"/>
    </source>
</evidence>
<reference evidence="3 4" key="1">
    <citation type="submission" date="2018-03" db="EMBL/GenBank/DDBJ databases">
        <title>Genomic Encyclopedia of Archaeal and Bacterial Type Strains, Phase II (KMG-II): from individual species to whole genera.</title>
        <authorList>
            <person name="Goeker M."/>
        </authorList>
    </citation>
    <scope>NUCLEOTIDE SEQUENCE [LARGE SCALE GENOMIC DNA]</scope>
    <source>
        <strain evidence="3 4">DSM 28354</strain>
    </source>
</reference>
<feature type="compositionally biased region" description="Polar residues" evidence="1">
    <location>
        <begin position="1"/>
        <end position="10"/>
    </location>
</feature>
<keyword evidence="4" id="KW-1185">Reference proteome</keyword>
<evidence type="ECO:0000313" key="4">
    <source>
        <dbReference type="Proteomes" id="UP000238375"/>
    </source>
</evidence>
<gene>
    <name evidence="3" type="ORF">CLV58_103123</name>
</gene>
<dbReference type="RefSeq" id="WP_106136579.1">
    <property type="nucleotide sequence ID" value="NZ_PVTE01000003.1"/>
</dbReference>
<evidence type="ECO:0000256" key="1">
    <source>
        <dbReference type="SAM" id="MobiDB-lite"/>
    </source>
</evidence>
<protein>
    <submittedName>
        <fullName evidence="3">Uncharacterized protein DUF4157</fullName>
    </submittedName>
</protein>
<organism evidence="3 4">
    <name type="scientific">Spirosoma oryzae</name>
    <dbReference type="NCBI Taxonomy" id="1469603"/>
    <lineage>
        <taxon>Bacteria</taxon>
        <taxon>Pseudomonadati</taxon>
        <taxon>Bacteroidota</taxon>
        <taxon>Cytophagia</taxon>
        <taxon>Cytophagales</taxon>
        <taxon>Cytophagaceae</taxon>
        <taxon>Spirosoma</taxon>
    </lineage>
</organism>
<feature type="compositionally biased region" description="Low complexity" evidence="1">
    <location>
        <begin position="13"/>
        <end position="31"/>
    </location>
</feature>
<dbReference type="Pfam" id="PF13699">
    <property type="entry name" value="eCIS_core"/>
    <property type="match status" value="1"/>
</dbReference>
<dbReference type="EMBL" id="PVTE01000003">
    <property type="protein sequence ID" value="PRY44154.1"/>
    <property type="molecule type" value="Genomic_DNA"/>
</dbReference>
<dbReference type="Proteomes" id="UP000238375">
    <property type="component" value="Unassembled WGS sequence"/>
</dbReference>
<proteinExistence type="predicted"/>
<sequence length="160" mass="17174">MSYPSSTYQPAHTRIVSPVSSPSSGGTRTSTLQAKIDTSPRQVMQQKRVAILKGVIIQRKGLPAGLKAGIEQLSGMSMDDVRVHYNSAKPAGVGALAYAQGSDIYLAPGQDRHLAHEAWHVVQQRQGRVRPTIGVNGMAVNDNVQLEREADIMGARADGM</sequence>
<feature type="region of interest" description="Disordered" evidence="1">
    <location>
        <begin position="1"/>
        <end position="40"/>
    </location>
</feature>
<dbReference type="InterPro" id="IPR025295">
    <property type="entry name" value="eCIS_core_dom"/>
</dbReference>
<dbReference type="AlphaFoldDB" id="A0A2T0TEU7"/>
<comment type="caution">
    <text evidence="3">The sequence shown here is derived from an EMBL/GenBank/DDBJ whole genome shotgun (WGS) entry which is preliminary data.</text>
</comment>
<dbReference type="OrthoDB" id="292792at2"/>
<name>A0A2T0TEU7_9BACT</name>
<feature type="domain" description="eCIS core" evidence="2">
    <location>
        <begin position="62"/>
        <end position="127"/>
    </location>
</feature>